<organism evidence="1">
    <name type="scientific">mine drainage metagenome</name>
    <dbReference type="NCBI Taxonomy" id="410659"/>
    <lineage>
        <taxon>unclassified sequences</taxon>
        <taxon>metagenomes</taxon>
        <taxon>ecological metagenomes</taxon>
    </lineage>
</organism>
<gene>
    <name evidence="1" type="ORF">GALL_153180</name>
</gene>
<name>A0A1J5SLN1_9ZZZZ</name>
<dbReference type="AlphaFoldDB" id="A0A1J5SLN1"/>
<dbReference type="EMBL" id="MLJW01000073">
    <property type="protein sequence ID" value="OIR02604.1"/>
    <property type="molecule type" value="Genomic_DNA"/>
</dbReference>
<reference evidence="1" key="1">
    <citation type="submission" date="2016-10" db="EMBL/GenBank/DDBJ databases">
        <title>Sequence of Gallionella enrichment culture.</title>
        <authorList>
            <person name="Poehlein A."/>
            <person name="Muehling M."/>
            <person name="Daniel R."/>
        </authorList>
    </citation>
    <scope>NUCLEOTIDE SEQUENCE</scope>
</reference>
<sequence>MRGGHKPTEPRSNLGRFVPEQMDVEEVKADGWRDHEIFVIPLSDPRLGWIERQVIAQAADRIYGRRRG</sequence>
<accession>A0A1J5SLN1</accession>
<protein>
    <submittedName>
        <fullName evidence="1">Uncharacterized protein</fullName>
    </submittedName>
</protein>
<proteinExistence type="predicted"/>
<comment type="caution">
    <text evidence="1">The sequence shown here is derived from an EMBL/GenBank/DDBJ whole genome shotgun (WGS) entry which is preliminary data.</text>
</comment>
<evidence type="ECO:0000313" key="1">
    <source>
        <dbReference type="EMBL" id="OIR02604.1"/>
    </source>
</evidence>